<reference evidence="2 3" key="1">
    <citation type="submission" date="2018-07" db="EMBL/GenBank/DDBJ databases">
        <title>The genomes of Aspergillus section Nigri reveals drivers in fungal speciation.</title>
        <authorList>
            <consortium name="DOE Joint Genome Institute"/>
            <person name="Vesth T.C."/>
            <person name="Nybo J."/>
            <person name="Theobald S."/>
            <person name="Brandl J."/>
            <person name="Frisvad J.C."/>
            <person name="Nielsen K.F."/>
            <person name="Lyhne E.K."/>
            <person name="Kogle M.E."/>
            <person name="Kuo A."/>
            <person name="Riley R."/>
            <person name="Clum A."/>
            <person name="Nolan M."/>
            <person name="Lipzen A."/>
            <person name="Salamov A."/>
            <person name="Henrissat B."/>
            <person name="Wiebenga A."/>
            <person name="De vries R.P."/>
            <person name="Grigoriev I.V."/>
            <person name="Mortensen U.H."/>
            <person name="Andersen M.R."/>
            <person name="Baker S.E."/>
        </authorList>
    </citation>
    <scope>NUCLEOTIDE SEQUENCE [LARGE SCALE GENOMIC DNA]</scope>
    <source>
        <strain evidence="2 3">CBS 139.54b</strain>
    </source>
</reference>
<name>A0A3F3PK61_9EURO</name>
<organism evidence="2 3">
    <name type="scientific">Aspergillus welwitschiae</name>
    <dbReference type="NCBI Taxonomy" id="1341132"/>
    <lineage>
        <taxon>Eukaryota</taxon>
        <taxon>Fungi</taxon>
        <taxon>Dikarya</taxon>
        <taxon>Ascomycota</taxon>
        <taxon>Pezizomycotina</taxon>
        <taxon>Eurotiomycetes</taxon>
        <taxon>Eurotiomycetidae</taxon>
        <taxon>Eurotiales</taxon>
        <taxon>Aspergillaceae</taxon>
        <taxon>Aspergillus</taxon>
        <taxon>Aspergillus subgen. Circumdati</taxon>
    </lineage>
</organism>
<keyword evidence="3" id="KW-1185">Reference proteome</keyword>
<dbReference type="EMBL" id="KZ852093">
    <property type="protein sequence ID" value="RDH27340.1"/>
    <property type="molecule type" value="Genomic_DNA"/>
</dbReference>
<keyword evidence="1" id="KW-1133">Transmembrane helix</keyword>
<evidence type="ECO:0000313" key="3">
    <source>
        <dbReference type="Proteomes" id="UP000253729"/>
    </source>
</evidence>
<accession>A0A3F3PK61</accession>
<protein>
    <submittedName>
        <fullName evidence="2">Uncharacterized protein</fullName>
    </submittedName>
</protein>
<dbReference type="Proteomes" id="UP000253729">
    <property type="component" value="Unassembled WGS sequence"/>
</dbReference>
<evidence type="ECO:0000313" key="2">
    <source>
        <dbReference type="EMBL" id="RDH27340.1"/>
    </source>
</evidence>
<evidence type="ECO:0000256" key="1">
    <source>
        <dbReference type="SAM" id="Phobius"/>
    </source>
</evidence>
<gene>
    <name evidence="2" type="ORF">BDQ94DRAFT_163732</name>
</gene>
<dbReference type="GeneID" id="38138159"/>
<dbReference type="RefSeq" id="XP_026620362.1">
    <property type="nucleotide sequence ID" value="XM_026769803.1"/>
</dbReference>
<keyword evidence="1" id="KW-0812">Transmembrane</keyword>
<sequence length="109" mass="12011">MRLPWYVACSAMGLSVLVHIVLERMLRCYLLQVGIGDFLLLVRKLQMVDGYVVQCQSKLIPSIDELTDHLSTGCHRSALVIPTSVDQSEGMGPNTATARIKPAWSRVAA</sequence>
<feature type="transmembrane region" description="Helical" evidence="1">
    <location>
        <begin position="5"/>
        <end position="22"/>
    </location>
</feature>
<dbReference type="AlphaFoldDB" id="A0A3F3PK61"/>
<proteinExistence type="predicted"/>
<keyword evidence="1" id="KW-0472">Membrane</keyword>